<dbReference type="CDD" id="cd00037">
    <property type="entry name" value="CLECT"/>
    <property type="match status" value="1"/>
</dbReference>
<protein>
    <recommendedName>
        <fullName evidence="2">C-type lectin domain-containing protein</fullName>
    </recommendedName>
</protein>
<dbReference type="SUPFAM" id="SSF56436">
    <property type="entry name" value="C-type lectin-like"/>
    <property type="match status" value="1"/>
</dbReference>
<dbReference type="InterPro" id="IPR001304">
    <property type="entry name" value="C-type_lectin-like"/>
</dbReference>
<evidence type="ECO:0000259" key="2">
    <source>
        <dbReference type="PROSITE" id="PS50041"/>
    </source>
</evidence>
<dbReference type="SMART" id="SM00034">
    <property type="entry name" value="CLECT"/>
    <property type="match status" value="1"/>
</dbReference>
<evidence type="ECO:0000313" key="3">
    <source>
        <dbReference type="EMBL" id="PIC54355.1"/>
    </source>
</evidence>
<dbReference type="PANTHER" id="PTHR23124:SF130">
    <property type="entry name" value="C-TYPE LECTIN DOMAIN-CONTAINING PROTEIN"/>
    <property type="match status" value="1"/>
</dbReference>
<accession>A0A2G5VR95</accession>
<name>A0A2G5VR95_9PELO</name>
<comment type="caution">
    <text evidence="3">The sequence shown here is derived from an EMBL/GenBank/DDBJ whole genome shotgun (WGS) entry which is preliminary data.</text>
</comment>
<dbReference type="OrthoDB" id="10625984at2759"/>
<dbReference type="AlphaFoldDB" id="A0A2G5VR95"/>
<dbReference type="Gene3D" id="3.10.100.10">
    <property type="entry name" value="Mannose-Binding Protein A, subunit A"/>
    <property type="match status" value="1"/>
</dbReference>
<feature type="signal peptide" evidence="1">
    <location>
        <begin position="1"/>
        <end position="19"/>
    </location>
</feature>
<proteinExistence type="predicted"/>
<dbReference type="InterPro" id="IPR016187">
    <property type="entry name" value="CTDL_fold"/>
</dbReference>
<dbReference type="InterPro" id="IPR016186">
    <property type="entry name" value="C-type_lectin-like/link_sf"/>
</dbReference>
<dbReference type="PROSITE" id="PS50041">
    <property type="entry name" value="C_TYPE_LECTIN_2"/>
    <property type="match status" value="1"/>
</dbReference>
<feature type="chain" id="PRO_5013734467" description="C-type lectin domain-containing protein" evidence="1">
    <location>
        <begin position="20"/>
        <end position="206"/>
    </location>
</feature>
<evidence type="ECO:0000256" key="1">
    <source>
        <dbReference type="SAM" id="SignalP"/>
    </source>
</evidence>
<dbReference type="STRING" id="1611254.A0A2G5VR95"/>
<reference evidence="4" key="1">
    <citation type="submission" date="2017-10" db="EMBL/GenBank/DDBJ databases">
        <title>Rapid genome shrinkage in a self-fertile nematode reveals novel sperm competition proteins.</title>
        <authorList>
            <person name="Yin D."/>
            <person name="Schwarz E.M."/>
            <person name="Thomas C.G."/>
            <person name="Felde R.L."/>
            <person name="Korf I.F."/>
            <person name="Cutter A.D."/>
            <person name="Schartner C.M."/>
            <person name="Ralston E.J."/>
            <person name="Meyer B.J."/>
            <person name="Haag E.S."/>
        </authorList>
    </citation>
    <scope>NUCLEOTIDE SEQUENCE [LARGE SCALE GENOMIC DNA]</scope>
    <source>
        <strain evidence="4">JU1422</strain>
    </source>
</reference>
<keyword evidence="1" id="KW-0732">Signal</keyword>
<evidence type="ECO:0000313" key="4">
    <source>
        <dbReference type="Proteomes" id="UP000230233"/>
    </source>
</evidence>
<organism evidence="3 4">
    <name type="scientific">Caenorhabditis nigoni</name>
    <dbReference type="NCBI Taxonomy" id="1611254"/>
    <lineage>
        <taxon>Eukaryota</taxon>
        <taxon>Metazoa</taxon>
        <taxon>Ecdysozoa</taxon>
        <taxon>Nematoda</taxon>
        <taxon>Chromadorea</taxon>
        <taxon>Rhabditida</taxon>
        <taxon>Rhabditina</taxon>
        <taxon>Rhabditomorpha</taxon>
        <taxon>Rhabditoidea</taxon>
        <taxon>Rhabditidae</taxon>
        <taxon>Peloderinae</taxon>
        <taxon>Caenorhabditis</taxon>
    </lineage>
</organism>
<dbReference type="PANTHER" id="PTHR23124">
    <property type="entry name" value="C-TYPE LECTIN DOMAIN-CONTAINING PROTEIN-RELATED-RELATED"/>
    <property type="match status" value="1"/>
</dbReference>
<gene>
    <name evidence="3" type="primary">Cnig_chr_I.g3637</name>
    <name evidence="3" type="ORF">B9Z55_003637</name>
</gene>
<keyword evidence="4" id="KW-1185">Reference proteome</keyword>
<dbReference type="EMBL" id="PDUG01000001">
    <property type="protein sequence ID" value="PIC54355.1"/>
    <property type="molecule type" value="Genomic_DNA"/>
</dbReference>
<dbReference type="Proteomes" id="UP000230233">
    <property type="component" value="Chromosome I"/>
</dbReference>
<feature type="domain" description="C-type lectin" evidence="2">
    <location>
        <begin position="48"/>
        <end position="202"/>
    </location>
</feature>
<sequence>MKLSSLVFGTLFGITVVLANSQYSQNEEDCSEEAKTCQEGWLAFNRPQGTWCVKVFPNVSNIWGAEEVCKAEGATLTGVQSTEERIMIADAGRELNLKLGNVTLEGSRLSVWLGARRRAECPNKGDCSALTQFLWTDKHTNGTEGFVWSETNPSGPASQKCAQLLIAMDQKRLARDWCRKILCPHGSLDDTYCENKQMVACGKEAI</sequence>